<evidence type="ECO:0000256" key="1">
    <source>
        <dbReference type="SAM" id="SignalP"/>
    </source>
</evidence>
<keyword evidence="3" id="KW-1185">Reference proteome</keyword>
<dbReference type="Proteomes" id="UP000366819">
    <property type="component" value="Unassembled WGS sequence"/>
</dbReference>
<dbReference type="RefSeq" id="WP_150576999.1">
    <property type="nucleotide sequence ID" value="NZ_CABPSN010000005.1"/>
</dbReference>
<organism evidence="2 3">
    <name type="scientific">Pandoraea aquatica</name>
    <dbReference type="NCBI Taxonomy" id="2508290"/>
    <lineage>
        <taxon>Bacteria</taxon>
        <taxon>Pseudomonadati</taxon>
        <taxon>Pseudomonadota</taxon>
        <taxon>Betaproteobacteria</taxon>
        <taxon>Burkholderiales</taxon>
        <taxon>Burkholderiaceae</taxon>
        <taxon>Pandoraea</taxon>
    </lineage>
</organism>
<evidence type="ECO:0000313" key="3">
    <source>
        <dbReference type="Proteomes" id="UP000366819"/>
    </source>
</evidence>
<dbReference type="EMBL" id="CABPSN010000005">
    <property type="protein sequence ID" value="VVE28098.1"/>
    <property type="molecule type" value="Genomic_DNA"/>
</dbReference>
<proteinExistence type="predicted"/>
<sequence length="158" mass="17146">MMRSVLTKVGLMVSLLGVIGTSQAMDGPPQSCPSVEEVAAMGNKFEKPLAGGAPGFWRAAPYTAVSGTVERFSRASALGVYRGIHFQGCAYTTDQNENVDILYQPEKPFDGSIVKIGRGNKNWTAEETQWGPLFTCSADDPAKCTFTPAEKDWRDAYQ</sequence>
<name>A0A5E4WTD4_9BURK</name>
<reference evidence="2 3" key="1">
    <citation type="submission" date="2019-08" db="EMBL/GenBank/DDBJ databases">
        <authorList>
            <person name="Peeters C."/>
        </authorList>
    </citation>
    <scope>NUCLEOTIDE SEQUENCE [LARGE SCALE GENOMIC DNA]</scope>
    <source>
        <strain evidence="2 3">LMG 31011</strain>
    </source>
</reference>
<feature type="signal peptide" evidence="1">
    <location>
        <begin position="1"/>
        <end position="24"/>
    </location>
</feature>
<protein>
    <recommendedName>
        <fullName evidence="4">DUF3757 domain-containing protein</fullName>
    </recommendedName>
</protein>
<dbReference type="InterPro" id="IPR022231">
    <property type="entry name" value="DUF3757"/>
</dbReference>
<dbReference type="AlphaFoldDB" id="A0A5E4WTD4"/>
<accession>A0A5E4WTD4</accession>
<gene>
    <name evidence="2" type="ORF">PAQ31011_03519</name>
</gene>
<feature type="chain" id="PRO_5023011123" description="DUF3757 domain-containing protein" evidence="1">
    <location>
        <begin position="25"/>
        <end position="158"/>
    </location>
</feature>
<evidence type="ECO:0000313" key="2">
    <source>
        <dbReference type="EMBL" id="VVE28098.1"/>
    </source>
</evidence>
<evidence type="ECO:0008006" key="4">
    <source>
        <dbReference type="Google" id="ProtNLM"/>
    </source>
</evidence>
<keyword evidence="1" id="KW-0732">Signal</keyword>
<dbReference type="Pfam" id="PF12582">
    <property type="entry name" value="DUF3757"/>
    <property type="match status" value="1"/>
</dbReference>